<dbReference type="Gene3D" id="2.60.40.3440">
    <property type="match status" value="2"/>
</dbReference>
<proteinExistence type="predicted"/>
<dbReference type="InterPro" id="IPR041690">
    <property type="entry name" value="Cadherin_5"/>
</dbReference>
<evidence type="ECO:0000256" key="1">
    <source>
        <dbReference type="SAM" id="MobiDB-lite"/>
    </source>
</evidence>
<protein>
    <recommendedName>
        <fullName evidence="2">Cadherin-like domain-containing protein</fullName>
    </recommendedName>
</protein>
<dbReference type="Pfam" id="PF17963">
    <property type="entry name" value="Big_9"/>
    <property type="match status" value="1"/>
</dbReference>
<sequence length="2376" mass="247062">MGDIAKPNSKVVFEDGKTTVVTEVKSGNFKTAVEVSKDSQGTEAIKDKVEYKLPNGLTLGGSAKASSNDTTGETGTTLEAELSKKLEVDTGGVLWTAKAAITVVYEGTSKPSALDPGVSIEKSSLGSSLKLTGTVNNGTLEGKTEGNFLGVGASQDSVEKTSTPGSPLLTSTVGTISVFGQNLGSNLLQMKPAEFAAAQTRIEASTETIKLNMEQMDKGSPTYQAAASQLAQLEQSKTNLKTAEVFTLADAAEAAIRNNTGEWTKTAIDGGRTVMWEKTDGTKLISDRGAERVILVRGDGSGEAFSYTNPSGNPSESFHFESGTATQVKLLSGGVVQVSDGVQQLFGLGTNGLAMSDARAGTQQGTSWVWQLNEDGKYERQFVDGVIRLEGAAPIGASTNTPSAVGIDSLGQVGNTAFEQLRRNEITQQNATAPDGQPYGTTVQTAPNASQTWDKTSQPGLVTRTQDVRNPDGSVSRIVTDVDTATGKPVSERVYENAHSANNPNAPDSFNLVGIYDAATGQRQSINRETGLMEPVQGSTPIPERAPSSTFVHTVDSNHATLSNDGTVSDIVLLQNRSGNPISADDIRAANPELHINDKFTNVPAGTSLLIPTRVGDNLVTPLPGGGTQSVNTKTNELTTVVPNGDGTSTQTSSTVLDDFTRSVRSITYDGNGEILNEQRYNLNTLDNTRTPVDNNGAPITDAAYNQLVDAFSNINTSQTGPGVQYADAGNGGVVSDAGGGGGSSSTGTSASNHPLAPAVSAPAAPETIANSGTPQDLLAYMNGPGASLSAAQQYALATQLGHLGLGAVDGNTLSLHSLPGGGALLANADGEIVGEISVAPNGALHLQANTVNADGSSTPVDLHVTGAGQVMTSGQYQDAQFNAAANDAAGALSLVNSLANLAHFDQLTDLGKAQSLLSLYNQIDNLGSATAQLSGSTGGNLPGSLGQWGAGLGLITALQGNDPIAQASAAGAFYNTFASASDAIPLPYLQALNLIGAIESGNTVSMIASAVAFIPGWGTALSLAITILAPLFADHPPPPEGVTHFEWDASGNIQIHVDFNQSHGGEMAQRTAQSVQGLLESIVQSINNQTPETSDDVAINPYLLPRVGFSQSGGAWIEMTTPDGGSYREMIQGNNLAQRLFDILTENGGIAPAWQVQTQLGHMQQLLDQGAGQGEIAAQLGAGAGGHAYHGNEAYAIEGNATESADFKTQSFGALVVHLGAGVVASDAVQASTQALQDLQDQQDQHRVATSELYRDTEGDGYYEKTQWVSATDAQGHVQGLLVLDYNGNGQIETRDILNLGGNAGQEGNLANDALAASANAALQRNNVEWLDANGDHVLDARDPAFAAIKLWVDLNQDARLDAGEQADLASLKITSINLRDGEVTYADGHSDALSATTLQSDTEGVRYTQMQEADAEGKLHTINAGQMLEHEGYQGQVQVVDQGGVTRWGTVREATFEQDALTTGDWEGTAEQDQHRHGGANVASAPTQTSATGVVSLGEVKRTNGQTTGQGQMLTDRRVVFVPTPAFATLGRESAGNSTDQMVRSAQEGALAGGMGAGLGALAMVGLGAVQTTAFATPETERVRGGYADDNMLETTARTAVLEAKYAARPDASRAHPGDVVPAEPVQGTWQEEPRRVVDAPPLPGVLADVDALQRAGLDLSAYTATHTPVREIRATLVSNAAPDTAPADDATPAAAIPATTEMLLDLPKVAGEVLAGTEDTVLRIGTELLLANDSTANADAPLHISAVGNASHGQVSLQTSVNGAGQTVTEVVFLPDPDFYGTASFSYTVTDPYGLSSTATATLLVENVNDAPFAQGEVVSGASEDATFLINKTVLLANDGDVDDAPSALGIGWVGNAVNGTVSLDANGNVVFTPGLNFNGNAEFEYMTVDAAGLLSPAVQVVLPVAAVNDAPLAVDDQFQTYVNSTMTIGFAQLIGNDSDIENDTLSLVDVGNASHGVVAIVNGQVEFVPTAGFIGAATFDYLADDGNGGQTWATAFVEVKPPPNLYASVNLYGASFYGTGGNSGSRIDMADVSFAVSDDGDTAFSSVALQSLSVLRVDYSSPVQDAEGTYYPYYAWQSMAGVNAFSYNNTYMNLDVQRWAGFTDFHSTWKITDDRGLENIWHLNYSVSGGATSYMEYSGYVGPVVLSLDGSDPSYISTQYSHVRYDMDMDGLADKVAWAAPGSGVLGIDLNGDHQISNASEFAFKQYVDGAQTDLEGLRAFDTNGNGVLDAGDAQWGQFGVWEDKNADGQTQTGEYLTLDALGIATINLQSNAQMHSGVVAGGGVSTDVTVMGDTTFTRTDGSTGVAADAMLAYQSGVHAQAAEADLARMALLFNQMANTAVTHDIEPLGFVPLQPVDAALAHEELLALQAA</sequence>
<feature type="region of interest" description="Disordered" evidence="1">
    <location>
        <begin position="735"/>
        <end position="771"/>
    </location>
</feature>
<dbReference type="Pfam" id="PF17892">
    <property type="entry name" value="Cadherin_5"/>
    <property type="match status" value="2"/>
</dbReference>
<gene>
    <name evidence="3" type="ORF">J2X15_003571</name>
</gene>
<dbReference type="EMBL" id="JAVDXO010000010">
    <property type="protein sequence ID" value="MDR7308262.1"/>
    <property type="molecule type" value="Genomic_DNA"/>
</dbReference>
<dbReference type="NCBIfam" id="NF012211">
    <property type="entry name" value="tand_rpt_95"/>
    <property type="match status" value="3"/>
</dbReference>
<feature type="compositionally biased region" description="Polar residues" evidence="1">
    <location>
        <begin position="1486"/>
        <end position="1495"/>
    </location>
</feature>
<feature type="region of interest" description="Disordered" evidence="1">
    <location>
        <begin position="1473"/>
        <end position="1497"/>
    </location>
</feature>
<evidence type="ECO:0000259" key="2">
    <source>
        <dbReference type="Pfam" id="PF17892"/>
    </source>
</evidence>
<comment type="caution">
    <text evidence="3">The sequence shown here is derived from an EMBL/GenBank/DDBJ whole genome shotgun (WGS) entry which is preliminary data.</text>
</comment>
<keyword evidence="4" id="KW-1185">Reference proteome</keyword>
<accession>A0ABU1ZRS8</accession>
<dbReference type="RefSeq" id="WP_310345324.1">
    <property type="nucleotide sequence ID" value="NZ_JAVDXO010000010.1"/>
</dbReference>
<feature type="compositionally biased region" description="Low complexity" evidence="1">
    <location>
        <begin position="746"/>
        <end position="766"/>
    </location>
</feature>
<dbReference type="Gene3D" id="2.60.40.2810">
    <property type="match status" value="1"/>
</dbReference>
<dbReference type="PROSITE" id="PS00018">
    <property type="entry name" value="EF_HAND_1"/>
    <property type="match status" value="1"/>
</dbReference>
<feature type="domain" description="Cadherin-like" evidence="2">
    <location>
        <begin position="1911"/>
        <end position="2003"/>
    </location>
</feature>
<dbReference type="PANTHER" id="PTHR39431:SF1">
    <property type="entry name" value="FRPA_C-RELATED PROTEIN"/>
    <property type="match status" value="1"/>
</dbReference>
<organism evidence="3 4">
    <name type="scientific">Rhodoferax saidenbachensis</name>
    <dbReference type="NCBI Taxonomy" id="1484693"/>
    <lineage>
        <taxon>Bacteria</taxon>
        <taxon>Pseudomonadati</taxon>
        <taxon>Pseudomonadota</taxon>
        <taxon>Betaproteobacteria</taxon>
        <taxon>Burkholderiales</taxon>
        <taxon>Comamonadaceae</taxon>
        <taxon>Rhodoferax</taxon>
    </lineage>
</organism>
<dbReference type="Proteomes" id="UP001268089">
    <property type="component" value="Unassembled WGS sequence"/>
</dbReference>
<dbReference type="PANTHER" id="PTHR39431">
    <property type="entry name" value="FRPA/C-RELATED PROTEIN"/>
    <property type="match status" value="1"/>
</dbReference>
<name>A0ABU1ZRS8_9BURK</name>
<reference evidence="3 4" key="1">
    <citation type="submission" date="2023-07" db="EMBL/GenBank/DDBJ databases">
        <title>Sorghum-associated microbial communities from plants grown in Nebraska, USA.</title>
        <authorList>
            <person name="Schachtman D."/>
        </authorList>
    </citation>
    <scope>NUCLEOTIDE SEQUENCE [LARGE SCALE GENOMIC DNA]</scope>
    <source>
        <strain evidence="3 4">BE308</strain>
    </source>
</reference>
<feature type="compositionally biased region" description="Gly residues" evidence="1">
    <location>
        <begin position="735"/>
        <end position="745"/>
    </location>
</feature>
<feature type="domain" description="Cadherin-like" evidence="2">
    <location>
        <begin position="1811"/>
        <end position="1899"/>
    </location>
</feature>
<evidence type="ECO:0000313" key="4">
    <source>
        <dbReference type="Proteomes" id="UP001268089"/>
    </source>
</evidence>
<dbReference type="InterPro" id="IPR018247">
    <property type="entry name" value="EF_Hand_1_Ca_BS"/>
</dbReference>
<evidence type="ECO:0000313" key="3">
    <source>
        <dbReference type="EMBL" id="MDR7308262.1"/>
    </source>
</evidence>